<comment type="caution">
    <text evidence="6">The sequence shown here is derived from an EMBL/GenBank/DDBJ whole genome shotgun (WGS) entry which is preliminary data.</text>
</comment>
<evidence type="ECO:0000256" key="1">
    <source>
        <dbReference type="ARBA" id="ARBA00022512"/>
    </source>
</evidence>
<evidence type="ECO:0000313" key="6">
    <source>
        <dbReference type="EMBL" id="NYE49955.1"/>
    </source>
</evidence>
<dbReference type="EMBL" id="JACCCC010000001">
    <property type="protein sequence ID" value="NYE49955.1"/>
    <property type="molecule type" value="Genomic_DNA"/>
</dbReference>
<evidence type="ECO:0000256" key="4">
    <source>
        <dbReference type="SAM" id="SignalP"/>
    </source>
</evidence>
<proteinExistence type="predicted"/>
<keyword evidence="4" id="KW-0732">Signal</keyword>
<accession>A0A852U371</accession>
<dbReference type="InterPro" id="IPR005528">
    <property type="entry name" value="ChpA-H"/>
</dbReference>
<dbReference type="RefSeq" id="WP_179645525.1">
    <property type="nucleotide sequence ID" value="NZ_BAAAYY010000027.1"/>
</dbReference>
<dbReference type="PROSITE" id="PS51884">
    <property type="entry name" value="CHAPLIN"/>
    <property type="match status" value="1"/>
</dbReference>
<evidence type="ECO:0000256" key="3">
    <source>
        <dbReference type="ARBA" id="ARBA00023087"/>
    </source>
</evidence>
<evidence type="ECO:0000256" key="2">
    <source>
        <dbReference type="ARBA" id="ARBA00022889"/>
    </source>
</evidence>
<evidence type="ECO:0000259" key="5">
    <source>
        <dbReference type="PROSITE" id="PS51884"/>
    </source>
</evidence>
<dbReference type="Proteomes" id="UP000589036">
    <property type="component" value="Unassembled WGS sequence"/>
</dbReference>
<keyword evidence="3" id="KW-0034">Amyloid</keyword>
<feature type="domain" description="Chaplin" evidence="5">
    <location>
        <begin position="36"/>
        <end position="76"/>
    </location>
</feature>
<name>A0A852U371_9ACTN</name>
<dbReference type="GO" id="GO:0007155">
    <property type="term" value="P:cell adhesion"/>
    <property type="evidence" value="ECO:0007669"/>
    <property type="project" value="UniProtKB-KW"/>
</dbReference>
<keyword evidence="7" id="KW-1185">Reference proteome</keyword>
<protein>
    <submittedName>
        <fullName evidence="6">Putative Zn-binding protein involved in type VI secretion</fullName>
    </submittedName>
</protein>
<feature type="chain" id="PRO_5032437976" evidence="4">
    <location>
        <begin position="28"/>
        <end position="87"/>
    </location>
</feature>
<reference evidence="6 7" key="1">
    <citation type="submission" date="2020-07" db="EMBL/GenBank/DDBJ databases">
        <title>Sequencing the genomes of 1000 actinobacteria strains.</title>
        <authorList>
            <person name="Klenk H.-P."/>
        </authorList>
    </citation>
    <scope>NUCLEOTIDE SEQUENCE [LARGE SCALE GENOMIC DNA]</scope>
    <source>
        <strain evidence="6 7">CXB654</strain>
    </source>
</reference>
<organism evidence="6 7">
    <name type="scientific">Spinactinospora alkalitolerans</name>
    <dbReference type="NCBI Taxonomy" id="687207"/>
    <lineage>
        <taxon>Bacteria</taxon>
        <taxon>Bacillati</taxon>
        <taxon>Actinomycetota</taxon>
        <taxon>Actinomycetes</taxon>
        <taxon>Streptosporangiales</taxon>
        <taxon>Nocardiopsidaceae</taxon>
        <taxon>Spinactinospora</taxon>
    </lineage>
</organism>
<gene>
    <name evidence="6" type="ORF">HDA32_005075</name>
</gene>
<keyword evidence="1" id="KW-0964">Secreted</keyword>
<keyword evidence="2" id="KW-0130">Cell adhesion</keyword>
<sequence>MLKKTFAAGAVAAAAAGVLFTATPAFAVDDVETSGDGSVLSGNQVVVDADAPVNVCGNAIAIIGNAGAYCEDSGAAVIEHHSHWHKW</sequence>
<dbReference type="AlphaFoldDB" id="A0A852U371"/>
<feature type="signal peptide" evidence="4">
    <location>
        <begin position="1"/>
        <end position="27"/>
    </location>
</feature>
<evidence type="ECO:0000313" key="7">
    <source>
        <dbReference type="Proteomes" id="UP000589036"/>
    </source>
</evidence>
<dbReference type="Pfam" id="PF03777">
    <property type="entry name" value="ChpA-C"/>
    <property type="match status" value="1"/>
</dbReference>
<keyword evidence="1" id="KW-0134">Cell wall</keyword>